<dbReference type="GO" id="GO:0003777">
    <property type="term" value="F:microtubule motor activity"/>
    <property type="evidence" value="ECO:0007669"/>
    <property type="project" value="InterPro"/>
</dbReference>
<dbReference type="PANTHER" id="PTHR47969">
    <property type="entry name" value="CHROMOSOME-ASSOCIATED KINESIN KIF4A-RELATED"/>
    <property type="match status" value="1"/>
</dbReference>
<evidence type="ECO:0000313" key="4">
    <source>
        <dbReference type="Proteomes" id="UP000799118"/>
    </source>
</evidence>
<evidence type="ECO:0000259" key="2">
    <source>
        <dbReference type="PROSITE" id="PS50067"/>
    </source>
</evidence>
<dbReference type="GO" id="GO:0005524">
    <property type="term" value="F:ATP binding"/>
    <property type="evidence" value="ECO:0007669"/>
    <property type="project" value="UniProtKB-UniRule"/>
</dbReference>
<dbReference type="InterPro" id="IPR036961">
    <property type="entry name" value="Kinesin_motor_dom_sf"/>
</dbReference>
<keyword evidence="3" id="KW-0378">Hydrolase</keyword>
<dbReference type="SMART" id="SM00129">
    <property type="entry name" value="KISc"/>
    <property type="match status" value="1"/>
</dbReference>
<dbReference type="InterPro" id="IPR027640">
    <property type="entry name" value="Kinesin-like_fam"/>
</dbReference>
<dbReference type="Pfam" id="PF00225">
    <property type="entry name" value="Kinesin"/>
    <property type="match status" value="1"/>
</dbReference>
<evidence type="ECO:0000256" key="1">
    <source>
        <dbReference type="PROSITE-ProRule" id="PRU00283"/>
    </source>
</evidence>
<dbReference type="Gene3D" id="3.40.850.10">
    <property type="entry name" value="Kinesin motor domain"/>
    <property type="match status" value="1"/>
</dbReference>
<dbReference type="PRINTS" id="PR00380">
    <property type="entry name" value="KINESINHEAVY"/>
</dbReference>
<keyword evidence="1" id="KW-0547">Nucleotide-binding</keyword>
<comment type="similarity">
    <text evidence="1">Belongs to the TRAFAC class myosin-kinesin ATPase superfamily. Kinesin family.</text>
</comment>
<dbReference type="PROSITE" id="PS50067">
    <property type="entry name" value="KINESIN_MOTOR_2"/>
    <property type="match status" value="1"/>
</dbReference>
<proteinExistence type="inferred from homology"/>
<dbReference type="InterPro" id="IPR001752">
    <property type="entry name" value="Kinesin_motor_dom"/>
</dbReference>
<dbReference type="Proteomes" id="UP000799118">
    <property type="component" value="Unassembled WGS sequence"/>
</dbReference>
<dbReference type="AlphaFoldDB" id="A0A6A4HAT6"/>
<gene>
    <name evidence="3" type="ORF">BT96DRAFT_827972</name>
</gene>
<dbReference type="OrthoDB" id="3176171at2759"/>
<dbReference type="PANTHER" id="PTHR47969:SF9">
    <property type="entry name" value="KINESIN-LIKE PROTEIN"/>
    <property type="match status" value="1"/>
</dbReference>
<keyword evidence="1" id="KW-0505">Motor protein</keyword>
<dbReference type="GO" id="GO:0005875">
    <property type="term" value="C:microtubule associated complex"/>
    <property type="evidence" value="ECO:0007669"/>
    <property type="project" value="TreeGrafter"/>
</dbReference>
<dbReference type="EMBL" id="ML769554">
    <property type="protein sequence ID" value="KAE9394225.1"/>
    <property type="molecule type" value="Genomic_DNA"/>
</dbReference>
<reference evidence="3" key="1">
    <citation type="journal article" date="2019" name="Environ. Microbiol.">
        <title>Fungal ecological strategies reflected in gene transcription - a case study of two litter decomposers.</title>
        <authorList>
            <person name="Barbi F."/>
            <person name="Kohler A."/>
            <person name="Barry K."/>
            <person name="Baskaran P."/>
            <person name="Daum C."/>
            <person name="Fauchery L."/>
            <person name="Ihrmark K."/>
            <person name="Kuo A."/>
            <person name="LaButti K."/>
            <person name="Lipzen A."/>
            <person name="Morin E."/>
            <person name="Grigoriev I.V."/>
            <person name="Henrissat B."/>
            <person name="Lindahl B."/>
            <person name="Martin F."/>
        </authorList>
    </citation>
    <scope>NUCLEOTIDE SEQUENCE</scope>
    <source>
        <strain evidence="3">JB14</strain>
    </source>
</reference>
<dbReference type="InterPro" id="IPR027417">
    <property type="entry name" value="P-loop_NTPase"/>
</dbReference>
<feature type="domain" description="Kinesin motor" evidence="2">
    <location>
        <begin position="1"/>
        <end position="274"/>
    </location>
</feature>
<dbReference type="GO" id="GO:0007018">
    <property type="term" value="P:microtubule-based movement"/>
    <property type="evidence" value="ECO:0007669"/>
    <property type="project" value="InterPro"/>
</dbReference>
<dbReference type="GO" id="GO:0007052">
    <property type="term" value="P:mitotic spindle organization"/>
    <property type="evidence" value="ECO:0007669"/>
    <property type="project" value="TreeGrafter"/>
</dbReference>
<protein>
    <submittedName>
        <fullName evidence="3">P-loop containing nucleoside triphosphate hydrolase protein</fullName>
    </submittedName>
</protein>
<organism evidence="3 4">
    <name type="scientific">Gymnopus androsaceus JB14</name>
    <dbReference type="NCBI Taxonomy" id="1447944"/>
    <lineage>
        <taxon>Eukaryota</taxon>
        <taxon>Fungi</taxon>
        <taxon>Dikarya</taxon>
        <taxon>Basidiomycota</taxon>
        <taxon>Agaricomycotina</taxon>
        <taxon>Agaricomycetes</taxon>
        <taxon>Agaricomycetidae</taxon>
        <taxon>Agaricales</taxon>
        <taxon>Marasmiineae</taxon>
        <taxon>Omphalotaceae</taxon>
        <taxon>Gymnopus</taxon>
    </lineage>
</organism>
<feature type="binding site" evidence="1">
    <location>
        <begin position="20"/>
        <end position="27"/>
    </location>
    <ligand>
        <name>ATP</name>
        <dbReference type="ChEBI" id="CHEBI:30616"/>
    </ligand>
</feature>
<dbReference type="GO" id="GO:0016787">
    <property type="term" value="F:hydrolase activity"/>
    <property type="evidence" value="ECO:0007669"/>
    <property type="project" value="UniProtKB-KW"/>
</dbReference>
<dbReference type="GO" id="GO:0008017">
    <property type="term" value="F:microtubule binding"/>
    <property type="evidence" value="ECO:0007669"/>
    <property type="project" value="InterPro"/>
</dbReference>
<keyword evidence="4" id="KW-1185">Reference proteome</keyword>
<name>A0A6A4HAT6_9AGAR</name>
<dbReference type="GO" id="GO:0051231">
    <property type="term" value="P:spindle elongation"/>
    <property type="evidence" value="ECO:0007669"/>
    <property type="project" value="TreeGrafter"/>
</dbReference>
<evidence type="ECO:0000313" key="3">
    <source>
        <dbReference type="EMBL" id="KAE9394225.1"/>
    </source>
</evidence>
<keyword evidence="1" id="KW-0067">ATP-binding</keyword>
<sequence length="274" mass="28637">MLPLVDQVFSGRTVTVFAYGVTSSGKTYTMQGNGLDDRGVIGLVVDEIFKRLGAAGGTLSMSYLELYLDAPYDLLVPPSSRRKLQILSTSSAGTTSSHSSAPPLSFGTSIHLPALSTHHIESPEAFRSLYAQAAGNRSTGATLLNSSSSRSHAVLTLYLTLANAVVGKLHLLDLAGSENNNLTGNNPSRMKESSAINTSLTALGLVVSALNDNAKAISKAASKGEDPKLKLIPYRSSSLTRLLSDALGGSSLALLIVCLAPGTKFRSDLVRSVG</sequence>
<dbReference type="SUPFAM" id="SSF52540">
    <property type="entry name" value="P-loop containing nucleoside triphosphate hydrolases"/>
    <property type="match status" value="1"/>
</dbReference>
<accession>A0A6A4HAT6</accession>